<protein>
    <submittedName>
        <fullName evidence="1">Uncharacterized protein</fullName>
    </submittedName>
</protein>
<dbReference type="Proteomes" id="UP000062255">
    <property type="component" value="Chromosome"/>
</dbReference>
<proteinExistence type="predicted"/>
<dbReference type="EMBL" id="CP012150">
    <property type="protein sequence ID" value="AKS32806.1"/>
    <property type="molecule type" value="Genomic_DNA"/>
</dbReference>
<accession>A0A0K0X5X6</accession>
<dbReference type="KEGG" id="mgo:AFA91_13985"/>
<evidence type="ECO:0000313" key="2">
    <source>
        <dbReference type="Proteomes" id="UP000062255"/>
    </source>
</evidence>
<dbReference type="PATRIC" id="fig|134601.6.peg.2900"/>
<dbReference type="AlphaFoldDB" id="A0A0K0X5X6"/>
<gene>
    <name evidence="1" type="ORF">AFA91_13985</name>
</gene>
<evidence type="ECO:0000313" key="1">
    <source>
        <dbReference type="EMBL" id="AKS32806.1"/>
    </source>
</evidence>
<sequence>MRQVCHALSTAMLCVSHSPPLDFACTVVAEGQLPLPYHSMMSSSPSPVLPSQNAGQAPAVRQLNLIRASQVWPAPPSQTLASLAL</sequence>
<reference evidence="1 2" key="1">
    <citation type="submission" date="2015-07" db="EMBL/GenBank/DDBJ databases">
        <title>Complete genome sequence of Mycobacterium goodii X7B, a facultative thermophilic biodesulfurizing bacterium.</title>
        <authorList>
            <person name="Yu B."/>
            <person name="Li F."/>
            <person name="Xu P."/>
        </authorList>
    </citation>
    <scope>NUCLEOTIDE SEQUENCE [LARGE SCALE GENOMIC DNA]</scope>
    <source>
        <strain evidence="1 2">X7B</strain>
    </source>
</reference>
<organism evidence="1 2">
    <name type="scientific">Mycolicibacterium goodii</name>
    <name type="common">Mycobacterium goodii</name>
    <dbReference type="NCBI Taxonomy" id="134601"/>
    <lineage>
        <taxon>Bacteria</taxon>
        <taxon>Bacillati</taxon>
        <taxon>Actinomycetota</taxon>
        <taxon>Actinomycetes</taxon>
        <taxon>Mycobacteriales</taxon>
        <taxon>Mycobacteriaceae</taxon>
        <taxon>Mycolicibacterium</taxon>
    </lineage>
</organism>
<name>A0A0K0X5X6_MYCGD</name>